<dbReference type="InterPro" id="IPR010921">
    <property type="entry name" value="Trp_repressor/repl_initiator"/>
</dbReference>
<reference evidence="2" key="1">
    <citation type="journal article" date="2003" name="Plasmid">
        <title>Nucleotide sequence based characterizations of two cryptic plasmids from the marine bacterium Ruegeria isolate PR1b.</title>
        <authorList>
            <person name="Zhong Z."/>
            <person name="Caspi R."/>
            <person name="Helinski D."/>
            <person name="Knauf V."/>
            <person name="Sykes S."/>
            <person name="O'Byrne C."/>
            <person name="Shea T.P."/>
            <person name="Wilkinson J.E."/>
            <person name="DeLoughery C."/>
            <person name="Toukdarian A."/>
        </authorList>
    </citation>
    <scope>NUCLEOTIDE SEQUENCE</scope>
    <source>
        <strain evidence="2">PR1b</strain>
        <plasmid evidence="2">pSD25</plasmid>
    </source>
</reference>
<feature type="region of interest" description="Disordered" evidence="1">
    <location>
        <begin position="129"/>
        <end position="152"/>
    </location>
</feature>
<accession>Q8KW72</accession>
<geneLocation type="plasmid" evidence="2">
    <name>pSD25</name>
</geneLocation>
<evidence type="ECO:0000313" key="2">
    <source>
        <dbReference type="EMBL" id="AAN05191.1"/>
    </source>
</evidence>
<keyword evidence="2" id="KW-0614">Plasmid</keyword>
<evidence type="ECO:0000256" key="1">
    <source>
        <dbReference type="SAM" id="MobiDB-lite"/>
    </source>
</evidence>
<proteinExistence type="predicted"/>
<dbReference type="AlphaFoldDB" id="Q8KW72"/>
<dbReference type="EMBL" id="AF416331">
    <property type="protein sequence ID" value="AAN05191.1"/>
    <property type="molecule type" value="Genomic_DNA"/>
</dbReference>
<protein>
    <submittedName>
        <fullName evidence="2">RC118</fullName>
    </submittedName>
</protein>
<dbReference type="SUPFAM" id="SSF48295">
    <property type="entry name" value="TrpR-like"/>
    <property type="match status" value="1"/>
</dbReference>
<organism evidence="2">
    <name type="scientific">Ruegeria sp. PR1b</name>
    <dbReference type="NCBI Taxonomy" id="185588"/>
    <lineage>
        <taxon>Bacteria</taxon>
        <taxon>Pseudomonadati</taxon>
        <taxon>Pseudomonadota</taxon>
        <taxon>Alphaproteobacteria</taxon>
        <taxon>Rhodobacterales</taxon>
        <taxon>Roseobacteraceae</taxon>
        <taxon>Ruegeria</taxon>
    </lineage>
</organism>
<dbReference type="GO" id="GO:0006313">
    <property type="term" value="P:DNA transposition"/>
    <property type="evidence" value="ECO:0007669"/>
    <property type="project" value="InterPro"/>
</dbReference>
<dbReference type="Pfam" id="PF01527">
    <property type="entry name" value="HTH_Tnp_1"/>
    <property type="match status" value="1"/>
</dbReference>
<dbReference type="GO" id="GO:0043565">
    <property type="term" value="F:sequence-specific DNA binding"/>
    <property type="evidence" value="ECO:0007669"/>
    <property type="project" value="InterPro"/>
</dbReference>
<dbReference type="RefSeq" id="WP_011102817.1">
    <property type="nucleotide sequence ID" value="NC_004574.1"/>
</dbReference>
<name>Q8KW72_9RHOB</name>
<dbReference type="GO" id="GO:0004803">
    <property type="term" value="F:transposase activity"/>
    <property type="evidence" value="ECO:0007669"/>
    <property type="project" value="InterPro"/>
</dbReference>
<dbReference type="InterPro" id="IPR002514">
    <property type="entry name" value="Transposase_8"/>
</dbReference>
<sequence>MDDTVQNYVTSHSVEEGYAGRIDVVTGPSGRRRWPEHVKAEIVLESYRDGVSVADVARKVGPNTEALVEVIMRERKHPVQGFRACLGILRLSKGYAATEFEAAAEYALTIGAQSYGSLQSILKNKRYRRAPDRPAEEPAITHPNIRGADYFH</sequence>